<sequence length="50" mass="5538">MLAQRASQRAHWLAARFLPLKPGTFKFLMVLVAFCRCSEGLSDVCSLPVA</sequence>
<dbReference type="Proteomes" id="UP000265520">
    <property type="component" value="Unassembled WGS sequence"/>
</dbReference>
<dbReference type="EMBL" id="LXQA010673831">
    <property type="protein sequence ID" value="MCI65346.1"/>
    <property type="molecule type" value="Genomic_DNA"/>
</dbReference>
<organism evidence="1 2">
    <name type="scientific">Trifolium medium</name>
    <dbReference type="NCBI Taxonomy" id="97028"/>
    <lineage>
        <taxon>Eukaryota</taxon>
        <taxon>Viridiplantae</taxon>
        <taxon>Streptophyta</taxon>
        <taxon>Embryophyta</taxon>
        <taxon>Tracheophyta</taxon>
        <taxon>Spermatophyta</taxon>
        <taxon>Magnoliopsida</taxon>
        <taxon>eudicotyledons</taxon>
        <taxon>Gunneridae</taxon>
        <taxon>Pentapetalae</taxon>
        <taxon>rosids</taxon>
        <taxon>fabids</taxon>
        <taxon>Fabales</taxon>
        <taxon>Fabaceae</taxon>
        <taxon>Papilionoideae</taxon>
        <taxon>50 kb inversion clade</taxon>
        <taxon>NPAAA clade</taxon>
        <taxon>Hologalegina</taxon>
        <taxon>IRL clade</taxon>
        <taxon>Trifolieae</taxon>
        <taxon>Trifolium</taxon>
    </lineage>
</organism>
<name>A0A392TZ10_9FABA</name>
<proteinExistence type="predicted"/>
<accession>A0A392TZ10</accession>
<keyword evidence="2" id="KW-1185">Reference proteome</keyword>
<comment type="caution">
    <text evidence="1">The sequence shown here is derived from an EMBL/GenBank/DDBJ whole genome shotgun (WGS) entry which is preliminary data.</text>
</comment>
<evidence type="ECO:0000313" key="2">
    <source>
        <dbReference type="Proteomes" id="UP000265520"/>
    </source>
</evidence>
<dbReference type="AlphaFoldDB" id="A0A392TZ10"/>
<protein>
    <submittedName>
        <fullName evidence="1">Uncharacterized protein</fullName>
    </submittedName>
</protein>
<reference evidence="1 2" key="1">
    <citation type="journal article" date="2018" name="Front. Plant Sci.">
        <title>Red Clover (Trifolium pratense) and Zigzag Clover (T. medium) - A Picture of Genomic Similarities and Differences.</title>
        <authorList>
            <person name="Dluhosova J."/>
            <person name="Istvanek J."/>
            <person name="Nedelnik J."/>
            <person name="Repkova J."/>
        </authorList>
    </citation>
    <scope>NUCLEOTIDE SEQUENCE [LARGE SCALE GENOMIC DNA]</scope>
    <source>
        <strain evidence="2">cv. 10/8</strain>
        <tissue evidence="1">Leaf</tissue>
    </source>
</reference>
<evidence type="ECO:0000313" key="1">
    <source>
        <dbReference type="EMBL" id="MCI65346.1"/>
    </source>
</evidence>